<name>A0A8J6F4V0_ELECQ</name>
<comment type="caution">
    <text evidence="5">The sequence shown here is derived from an EMBL/GenBank/DDBJ whole genome shotgun (WGS) entry which is preliminary data.</text>
</comment>
<feature type="compositionally biased region" description="Low complexity" evidence="4">
    <location>
        <begin position="396"/>
        <end position="408"/>
    </location>
</feature>
<dbReference type="Pfam" id="PF15554">
    <property type="entry name" value="FSIP1"/>
    <property type="match status" value="1"/>
</dbReference>
<protein>
    <recommendedName>
        <fullName evidence="2">Fibrous sheath-interacting protein 1</fullName>
    </recommendedName>
</protein>
<dbReference type="AlphaFoldDB" id="A0A8J6F4V0"/>
<feature type="compositionally biased region" description="Basic and acidic residues" evidence="4">
    <location>
        <begin position="82"/>
        <end position="95"/>
    </location>
</feature>
<dbReference type="Proteomes" id="UP000770717">
    <property type="component" value="Unassembled WGS sequence"/>
</dbReference>
<evidence type="ECO:0000313" key="5">
    <source>
        <dbReference type="EMBL" id="KAG9480793.1"/>
    </source>
</evidence>
<evidence type="ECO:0000256" key="4">
    <source>
        <dbReference type="SAM" id="MobiDB-lite"/>
    </source>
</evidence>
<keyword evidence="6" id="KW-1185">Reference proteome</keyword>
<sequence length="418" mass="46703">QVDKQKVNSSLCSLEVLTPEPGISQWDLTVTSDDKPDTSPALCSEDAGGEKTSQSYTRISIEVCQEKIQGNEECKDEFQDISAVEDREADGKTGDDCIEGSTEQSQSAEDKIDPKLEKAIKKMKALDEILLKKVAKEKEVKAQGLEIRRQLWGELQLVSQQFSARSHEESVNTNKFLALTPHLDDPEEDTLVFEKMFPPLFSTQLPPEDCDEDLEFSEGPVSGIETGDLLSSTERSHHRKLQRKSKDHKRVNFIHRNIELVKDAGSHVLLMDDEKLRLEQLLGDIQEGCSDDDIMAGVSLWLVPGEGYTPEPDDLDKLAKIEAELKRFASITDPVGTNDHEAGIVFRESKQEVSVLTFGNLETEPGEKVLRYTKELREQKTRLKEIDQHLKDIQRSSSSPSSVPGGSSLLCESSLHIS</sequence>
<evidence type="ECO:0000256" key="1">
    <source>
        <dbReference type="ARBA" id="ARBA00010495"/>
    </source>
</evidence>
<keyword evidence="3" id="KW-0175">Coiled coil</keyword>
<reference evidence="5" key="1">
    <citation type="thesis" date="2020" institute="ProQuest LLC" country="789 East Eisenhower Parkway, Ann Arbor, MI, USA">
        <title>Comparative Genomics and Chromosome Evolution.</title>
        <authorList>
            <person name="Mudd A.B."/>
        </authorList>
    </citation>
    <scope>NUCLEOTIDE SEQUENCE</scope>
    <source>
        <strain evidence="5">HN-11 Male</strain>
        <tissue evidence="5">Kidney and liver</tissue>
    </source>
</reference>
<feature type="region of interest" description="Disordered" evidence="4">
    <location>
        <begin position="23"/>
        <end position="54"/>
    </location>
</feature>
<accession>A0A8J6F4V0</accession>
<evidence type="ECO:0000256" key="3">
    <source>
        <dbReference type="ARBA" id="ARBA00023054"/>
    </source>
</evidence>
<organism evidence="5 6">
    <name type="scientific">Eleutherodactylus coqui</name>
    <name type="common">Puerto Rican coqui</name>
    <dbReference type="NCBI Taxonomy" id="57060"/>
    <lineage>
        <taxon>Eukaryota</taxon>
        <taxon>Metazoa</taxon>
        <taxon>Chordata</taxon>
        <taxon>Craniata</taxon>
        <taxon>Vertebrata</taxon>
        <taxon>Euteleostomi</taxon>
        <taxon>Amphibia</taxon>
        <taxon>Batrachia</taxon>
        <taxon>Anura</taxon>
        <taxon>Neobatrachia</taxon>
        <taxon>Hyloidea</taxon>
        <taxon>Eleutherodactylidae</taxon>
        <taxon>Eleutherodactylinae</taxon>
        <taxon>Eleutherodactylus</taxon>
        <taxon>Eleutherodactylus</taxon>
    </lineage>
</organism>
<dbReference type="InterPro" id="IPR026246">
    <property type="entry name" value="Fsip1"/>
</dbReference>
<gene>
    <name evidence="5" type="ORF">GDO78_010191</name>
</gene>
<evidence type="ECO:0000313" key="6">
    <source>
        <dbReference type="Proteomes" id="UP000770717"/>
    </source>
</evidence>
<feature type="non-terminal residue" evidence="5">
    <location>
        <position position="418"/>
    </location>
</feature>
<feature type="region of interest" description="Disordered" evidence="4">
    <location>
        <begin position="82"/>
        <end position="114"/>
    </location>
</feature>
<dbReference type="PANTHER" id="PTHR22012:SF2">
    <property type="entry name" value="FIBROUS SHEATH-INTERACTING PROTEIN 1"/>
    <property type="match status" value="1"/>
</dbReference>
<dbReference type="PANTHER" id="PTHR22012">
    <property type="entry name" value="FIBROUS SHEATH INTERACTING PROTEIN 1"/>
    <property type="match status" value="1"/>
</dbReference>
<proteinExistence type="inferred from homology"/>
<feature type="region of interest" description="Disordered" evidence="4">
    <location>
        <begin position="391"/>
        <end position="418"/>
    </location>
</feature>
<comment type="similarity">
    <text evidence="1">Belongs to the FSIP1 family.</text>
</comment>
<evidence type="ECO:0000256" key="2">
    <source>
        <dbReference type="ARBA" id="ARBA00019480"/>
    </source>
</evidence>
<dbReference type="EMBL" id="WNTK01000006">
    <property type="protein sequence ID" value="KAG9480793.1"/>
    <property type="molecule type" value="Genomic_DNA"/>
</dbReference>
<dbReference type="PRINTS" id="PR02075">
    <property type="entry name" value="FIBSHEATHIP1"/>
</dbReference>
<dbReference type="OrthoDB" id="9946895at2759"/>